<dbReference type="PANTHER" id="PTHR37482">
    <property type="entry name" value="OUTER MEMBRANE PROTEIN ASSEMBLY FACTOR BAME"/>
    <property type="match status" value="1"/>
</dbReference>
<dbReference type="NCBIfam" id="NF008585">
    <property type="entry name" value="PRK11548.1"/>
    <property type="match status" value="1"/>
</dbReference>
<reference evidence="6 7" key="1">
    <citation type="submission" date="2018-12" db="EMBL/GenBank/DDBJ databases">
        <authorList>
            <consortium name="Pathogen Informatics"/>
        </authorList>
    </citation>
    <scope>NUCLEOTIDE SEQUENCE [LARGE SCALE GENOMIC DNA]</scope>
    <source>
        <strain evidence="6 7">NCTC12871</strain>
    </source>
</reference>
<accession>A0A448TSQ5</accession>
<evidence type="ECO:0000256" key="1">
    <source>
        <dbReference type="ARBA" id="ARBA00022729"/>
    </source>
</evidence>
<dbReference type="Pfam" id="PF04355">
    <property type="entry name" value="BamE"/>
    <property type="match status" value="1"/>
</dbReference>
<keyword evidence="7" id="KW-1185">Reference proteome</keyword>
<protein>
    <recommendedName>
        <fullName evidence="4">Outer membrane protein assembly factor BamE</fullName>
    </recommendedName>
</protein>
<dbReference type="EMBL" id="LR134510">
    <property type="protein sequence ID" value="VEJ09029.1"/>
    <property type="molecule type" value="Genomic_DNA"/>
</dbReference>
<comment type="subunit">
    <text evidence="4">Part of the Bam complex.</text>
</comment>
<keyword evidence="4" id="KW-0449">Lipoprotein</keyword>
<keyword evidence="3 4" id="KW-0998">Cell outer membrane</keyword>
<dbReference type="PANTHER" id="PTHR37482:SF1">
    <property type="entry name" value="OUTER MEMBRANE PROTEIN ASSEMBLY FACTOR BAME"/>
    <property type="match status" value="1"/>
</dbReference>
<evidence type="ECO:0000313" key="7">
    <source>
        <dbReference type="Proteomes" id="UP000279799"/>
    </source>
</evidence>
<dbReference type="GO" id="GO:0051205">
    <property type="term" value="P:protein insertion into membrane"/>
    <property type="evidence" value="ECO:0007669"/>
    <property type="project" value="UniProtKB-UniRule"/>
</dbReference>
<proteinExistence type="inferred from homology"/>
<dbReference type="OrthoDB" id="9808250at2"/>
<evidence type="ECO:0000256" key="2">
    <source>
        <dbReference type="ARBA" id="ARBA00023136"/>
    </source>
</evidence>
<evidence type="ECO:0000256" key="4">
    <source>
        <dbReference type="HAMAP-Rule" id="MF_00925"/>
    </source>
</evidence>
<comment type="subcellular location">
    <subcellularLocation>
        <location evidence="4">Cell outer membrane</location>
        <topology evidence="4">Lipid-anchor</topology>
    </subcellularLocation>
</comment>
<evidence type="ECO:0000259" key="5">
    <source>
        <dbReference type="Pfam" id="PF04355"/>
    </source>
</evidence>
<dbReference type="GO" id="GO:0030674">
    <property type="term" value="F:protein-macromolecule adaptor activity"/>
    <property type="evidence" value="ECO:0007669"/>
    <property type="project" value="TreeGrafter"/>
</dbReference>
<keyword evidence="4" id="KW-0564">Palmitate</keyword>
<dbReference type="InterPro" id="IPR037873">
    <property type="entry name" value="BamE-like"/>
</dbReference>
<organism evidence="6 7">
    <name type="scientific">Actinobacillus delphinicola</name>
    <dbReference type="NCBI Taxonomy" id="51161"/>
    <lineage>
        <taxon>Bacteria</taxon>
        <taxon>Pseudomonadati</taxon>
        <taxon>Pseudomonadota</taxon>
        <taxon>Gammaproteobacteria</taxon>
        <taxon>Pasteurellales</taxon>
        <taxon>Pasteurellaceae</taxon>
        <taxon>Actinobacillus</taxon>
    </lineage>
</organism>
<dbReference type="GO" id="GO:1990063">
    <property type="term" value="C:Bam protein complex"/>
    <property type="evidence" value="ECO:0007669"/>
    <property type="project" value="TreeGrafter"/>
</dbReference>
<keyword evidence="1 4" id="KW-0732">Signal</keyword>
<feature type="domain" description="Outer membrane protein assembly factor BamE" evidence="5">
    <location>
        <begin position="34"/>
        <end position="102"/>
    </location>
</feature>
<evidence type="ECO:0000256" key="3">
    <source>
        <dbReference type="ARBA" id="ARBA00023237"/>
    </source>
</evidence>
<dbReference type="PROSITE" id="PS51257">
    <property type="entry name" value="PROKAR_LIPOPROTEIN"/>
    <property type="match status" value="1"/>
</dbReference>
<dbReference type="Proteomes" id="UP000279799">
    <property type="component" value="Chromosome"/>
</dbReference>
<dbReference type="GO" id="GO:0043165">
    <property type="term" value="P:Gram-negative-bacterium-type cell outer membrane assembly"/>
    <property type="evidence" value="ECO:0007669"/>
    <property type="project" value="UniProtKB-UniRule"/>
</dbReference>
<name>A0A448TSQ5_9PAST</name>
<dbReference type="AlphaFoldDB" id="A0A448TSQ5"/>
<evidence type="ECO:0000313" key="6">
    <source>
        <dbReference type="EMBL" id="VEJ09029.1"/>
    </source>
</evidence>
<gene>
    <name evidence="6" type="primary">smpA</name>
    <name evidence="4" type="synonym">bamE</name>
    <name evidence="6" type="ORF">NCTC12871_00458</name>
</gene>
<dbReference type="InterPro" id="IPR007450">
    <property type="entry name" value="BamE_dom"/>
</dbReference>
<dbReference type="InterPro" id="IPR026592">
    <property type="entry name" value="BamE"/>
</dbReference>
<dbReference type="HAMAP" id="MF_00925">
    <property type="entry name" value="OM_assembly_BamE"/>
    <property type="match status" value="1"/>
</dbReference>
<dbReference type="Gene3D" id="3.30.1450.10">
    <property type="match status" value="1"/>
</dbReference>
<dbReference type="RefSeq" id="WP_126598610.1">
    <property type="nucleotide sequence ID" value="NZ_LR134510.1"/>
</dbReference>
<dbReference type="KEGG" id="adp:NCTC12871_00458"/>
<comment type="function">
    <text evidence="4">Part of the outer membrane protein assembly complex, which is involved in assembly and insertion of beta-barrel proteins into the outer membrane.</text>
</comment>
<keyword evidence="2 4" id="KW-0472">Membrane</keyword>
<sequence>MLVKKVFSILFIILGLTACSTVQKVVYRIDVPQGNYLEQVQVAKIKTGMTKTQIQYLLGTPALEDPFSNNHWYYVFIQRKAYEAPQQHTLIVNFDKSGKVTSFDLDKPLPKDPEAAVNNVIVSTKTVEPSTGWFSWL</sequence>
<comment type="similarity">
    <text evidence="4">Belongs to the BamE family.</text>
</comment>